<feature type="region of interest" description="Disordered" evidence="1">
    <location>
        <begin position="316"/>
        <end position="341"/>
    </location>
</feature>
<feature type="compositionally biased region" description="Basic residues" evidence="1">
    <location>
        <begin position="127"/>
        <end position="142"/>
    </location>
</feature>
<evidence type="ECO:0000313" key="2">
    <source>
        <dbReference type="EMBL" id="KAH0599621.1"/>
    </source>
</evidence>
<proteinExistence type="predicted"/>
<protein>
    <submittedName>
        <fullName evidence="2">Uncharacterized protein</fullName>
    </submittedName>
</protein>
<organism evidence="2 3">
    <name type="scientific">Metarhizium humberi</name>
    <dbReference type="NCBI Taxonomy" id="2596975"/>
    <lineage>
        <taxon>Eukaryota</taxon>
        <taxon>Fungi</taxon>
        <taxon>Dikarya</taxon>
        <taxon>Ascomycota</taxon>
        <taxon>Pezizomycotina</taxon>
        <taxon>Sordariomycetes</taxon>
        <taxon>Hypocreomycetidae</taxon>
        <taxon>Hypocreales</taxon>
        <taxon>Clavicipitaceae</taxon>
        <taxon>Metarhizium</taxon>
    </lineage>
</organism>
<feature type="region of interest" description="Disordered" evidence="1">
    <location>
        <begin position="36"/>
        <end position="55"/>
    </location>
</feature>
<accession>A0A9P8MDP6</accession>
<reference evidence="2 3" key="1">
    <citation type="submission" date="2020-07" db="EMBL/GenBank/DDBJ databases">
        <title>Metarhizium humberi genome.</title>
        <authorList>
            <person name="Lysoe E."/>
        </authorList>
    </citation>
    <scope>NUCLEOTIDE SEQUENCE [LARGE SCALE GENOMIC DNA]</scope>
    <source>
        <strain evidence="2 3">ESALQ1638</strain>
    </source>
</reference>
<comment type="caution">
    <text evidence="2">The sequence shown here is derived from an EMBL/GenBank/DDBJ whole genome shotgun (WGS) entry which is preliminary data.</text>
</comment>
<name>A0A9P8MDP6_9HYPO</name>
<feature type="region of interest" description="Disordered" evidence="1">
    <location>
        <begin position="126"/>
        <end position="146"/>
    </location>
</feature>
<dbReference type="EMBL" id="JACEFI010000003">
    <property type="protein sequence ID" value="KAH0599621.1"/>
    <property type="molecule type" value="Genomic_DNA"/>
</dbReference>
<feature type="region of interest" description="Disordered" evidence="1">
    <location>
        <begin position="213"/>
        <end position="234"/>
    </location>
</feature>
<keyword evidence="3" id="KW-1185">Reference proteome</keyword>
<evidence type="ECO:0000256" key="1">
    <source>
        <dbReference type="SAM" id="MobiDB-lite"/>
    </source>
</evidence>
<dbReference type="AlphaFoldDB" id="A0A9P8MDP6"/>
<gene>
    <name evidence="2" type="ORF">MHUMG1_02409</name>
</gene>
<feature type="compositionally biased region" description="Polar residues" evidence="1">
    <location>
        <begin position="214"/>
        <end position="223"/>
    </location>
</feature>
<sequence>MYGSYGSYSSMSAMSAPLDIPFNNIRNQDSTCAFPSWPRRSSLSESEHDEPRATSYLSDDDLFLSDAYDDEVGSISSSSSSSSPATVAISSPPRISDEEFLRLECERVARQKEFLRQVKMEKERRRQAALRARRSTPKKSPKLTRGAVAHLRIRSPSQLPLAIDIAATGNDEAAPPASDDALIGWCMHYGKSRGLPPESGANTILRRVTRDSLVVSSESSQPRRGSMPVSPGKHDHTAGCRVWCAIAGIQRATGLIGKATGPKRNNVSQYRGGSAARFGSWDFRGGQSTRRLGTRRTCFQRCQPVAVGGRQVTEGSQFARDPAGQVPKYPRSDGPTPKMTRPRSELHMHALLDTFHFHIPMSTSYLLIAIAQLCWDPPACNHYSGTDTVPLRTDTAVSGPQPCRHRLFTSI</sequence>
<evidence type="ECO:0000313" key="3">
    <source>
        <dbReference type="Proteomes" id="UP000764110"/>
    </source>
</evidence>
<dbReference type="Proteomes" id="UP000764110">
    <property type="component" value="Unassembled WGS sequence"/>
</dbReference>